<evidence type="ECO:0000313" key="2">
    <source>
        <dbReference type="Proteomes" id="UP000051861"/>
    </source>
</evidence>
<evidence type="ECO:0008006" key="3">
    <source>
        <dbReference type="Google" id="ProtNLM"/>
    </source>
</evidence>
<reference evidence="1 2" key="1">
    <citation type="journal article" date="2015" name="Microbiome">
        <title>Genomic resolution of linkages in carbon, nitrogen, and sulfur cycling among widespread estuary sediment bacteria.</title>
        <authorList>
            <person name="Baker B.J."/>
            <person name="Lazar C.S."/>
            <person name="Teske A.P."/>
            <person name="Dick G.J."/>
        </authorList>
    </citation>
    <scope>NUCLEOTIDE SEQUENCE [LARGE SCALE GENOMIC DNA]</scope>
    <source>
        <strain evidence="1">DG_54_3</strain>
    </source>
</reference>
<proteinExistence type="predicted"/>
<dbReference type="Proteomes" id="UP000051861">
    <property type="component" value="Unassembled WGS sequence"/>
</dbReference>
<name>A0A0S7XK24_UNCSA</name>
<accession>A0A0S7XK24</accession>
<evidence type="ECO:0000313" key="1">
    <source>
        <dbReference type="EMBL" id="KPJ62814.1"/>
    </source>
</evidence>
<dbReference type="NCBIfam" id="TIGR04076">
    <property type="entry name" value="TIGR04076 family protein"/>
    <property type="match status" value="1"/>
</dbReference>
<dbReference type="AlphaFoldDB" id="A0A0S7XK24"/>
<organism evidence="1 2">
    <name type="scientific">candidate division WOR-1 bacterium DG_54_3</name>
    <dbReference type="NCBI Taxonomy" id="1703775"/>
    <lineage>
        <taxon>Bacteria</taxon>
        <taxon>Bacillati</taxon>
        <taxon>Saganbacteria</taxon>
    </lineage>
</organism>
<protein>
    <recommendedName>
        <fullName evidence="3">TIGR04076 family protein</fullName>
    </recommendedName>
</protein>
<gene>
    <name evidence="1" type="ORF">AMJ44_15135</name>
</gene>
<sequence>MKSNKIKVKVIKILEKGECPLNLKVGDEFIFERLPPPEFCHWAFHSLIPFITALRFGGNIPWEEKEGACHLCCPDPNNPVVFEITRIEKE</sequence>
<dbReference type="InterPro" id="IPR023811">
    <property type="entry name" value="CHP04076"/>
</dbReference>
<comment type="caution">
    <text evidence="1">The sequence shown here is derived from an EMBL/GenBank/DDBJ whole genome shotgun (WGS) entry which is preliminary data.</text>
</comment>
<dbReference type="EMBL" id="LIZX01000255">
    <property type="protein sequence ID" value="KPJ62814.1"/>
    <property type="molecule type" value="Genomic_DNA"/>
</dbReference>